<dbReference type="Proteomes" id="UP001215598">
    <property type="component" value="Unassembled WGS sequence"/>
</dbReference>
<sequence length="171" mass="18983">MILRFSCLRSAQRLDLGPPLLHQDHNLHSLGLAPHPPPTWLNRLHTGWIPARNLYSAAGIECHGNGACLPSSHVLNLTFYHAICPLRAPAGQIRWRLRPPSLRARCRAPSPCQLSLLPLYFTPPHTPYASISPIDHCLSPTAFPPDTPPPARRSALPARVFRDMSLSINRP</sequence>
<evidence type="ECO:0000313" key="1">
    <source>
        <dbReference type="EMBL" id="KAJ7763830.1"/>
    </source>
</evidence>
<dbReference type="EMBL" id="JARKIB010000029">
    <property type="protein sequence ID" value="KAJ7763830.1"/>
    <property type="molecule type" value="Genomic_DNA"/>
</dbReference>
<evidence type="ECO:0000313" key="2">
    <source>
        <dbReference type="Proteomes" id="UP001215598"/>
    </source>
</evidence>
<organism evidence="1 2">
    <name type="scientific">Mycena metata</name>
    <dbReference type="NCBI Taxonomy" id="1033252"/>
    <lineage>
        <taxon>Eukaryota</taxon>
        <taxon>Fungi</taxon>
        <taxon>Dikarya</taxon>
        <taxon>Basidiomycota</taxon>
        <taxon>Agaricomycotina</taxon>
        <taxon>Agaricomycetes</taxon>
        <taxon>Agaricomycetidae</taxon>
        <taxon>Agaricales</taxon>
        <taxon>Marasmiineae</taxon>
        <taxon>Mycenaceae</taxon>
        <taxon>Mycena</taxon>
    </lineage>
</organism>
<comment type="caution">
    <text evidence="1">The sequence shown here is derived from an EMBL/GenBank/DDBJ whole genome shotgun (WGS) entry which is preliminary data.</text>
</comment>
<proteinExistence type="predicted"/>
<accession>A0AAD7JJ45</accession>
<protein>
    <submittedName>
        <fullName evidence="1">Uncharacterized protein</fullName>
    </submittedName>
</protein>
<keyword evidence="2" id="KW-1185">Reference proteome</keyword>
<reference evidence="1" key="1">
    <citation type="submission" date="2023-03" db="EMBL/GenBank/DDBJ databases">
        <title>Massive genome expansion in bonnet fungi (Mycena s.s.) driven by repeated elements and novel gene families across ecological guilds.</title>
        <authorList>
            <consortium name="Lawrence Berkeley National Laboratory"/>
            <person name="Harder C.B."/>
            <person name="Miyauchi S."/>
            <person name="Viragh M."/>
            <person name="Kuo A."/>
            <person name="Thoen E."/>
            <person name="Andreopoulos B."/>
            <person name="Lu D."/>
            <person name="Skrede I."/>
            <person name="Drula E."/>
            <person name="Henrissat B."/>
            <person name="Morin E."/>
            <person name="Kohler A."/>
            <person name="Barry K."/>
            <person name="LaButti K."/>
            <person name="Morin E."/>
            <person name="Salamov A."/>
            <person name="Lipzen A."/>
            <person name="Mereny Z."/>
            <person name="Hegedus B."/>
            <person name="Baldrian P."/>
            <person name="Stursova M."/>
            <person name="Weitz H."/>
            <person name="Taylor A."/>
            <person name="Grigoriev I.V."/>
            <person name="Nagy L.G."/>
            <person name="Martin F."/>
            <person name="Kauserud H."/>
        </authorList>
    </citation>
    <scope>NUCLEOTIDE SEQUENCE</scope>
    <source>
        <strain evidence="1">CBHHK182m</strain>
    </source>
</reference>
<name>A0AAD7JJ45_9AGAR</name>
<dbReference type="AlphaFoldDB" id="A0AAD7JJ45"/>
<gene>
    <name evidence="1" type="ORF">B0H16DRAFT_1883680</name>
</gene>